<keyword evidence="2" id="KW-1185">Reference proteome</keyword>
<dbReference type="EMBL" id="CP018221">
    <property type="protein sequence ID" value="API58099.1"/>
    <property type="molecule type" value="Genomic_DNA"/>
</dbReference>
<evidence type="ECO:0000313" key="1">
    <source>
        <dbReference type="EMBL" id="API58099.1"/>
    </source>
</evidence>
<sequence length="141" mass="15614">MTTKKAGFDLSSIALSDAATEIELTHPITSERLGIFVSVYGKHSSAFQDYTRRKANESLKRMAAQRRRGKDEEPPTVEQIESDAVDLLVACTAGWRGMVLDGAELAFSAEAARKLYLDKRFPFIREQVDEAVGDTQAFLKG</sequence>
<protein>
    <submittedName>
        <fullName evidence="1">Uncharacterized protein</fullName>
    </submittedName>
</protein>
<dbReference type="KEGG" id="sphj:BSL82_01295"/>
<reference evidence="2" key="1">
    <citation type="submission" date="2016-11" db="EMBL/GenBank/DDBJ databases">
        <title>Complete Genome Sequence of alachlor-degrading Sphingomonas sp. strain JJ-A5.</title>
        <authorList>
            <person name="Lee H."/>
            <person name="Ka J.-O."/>
        </authorList>
    </citation>
    <scope>NUCLEOTIDE SEQUENCE [LARGE SCALE GENOMIC DNA]</scope>
    <source>
        <strain evidence="2">JJ-A5</strain>
    </source>
</reference>
<proteinExistence type="predicted"/>
<dbReference type="OrthoDB" id="7205350at2"/>
<dbReference type="AlphaFoldDB" id="A0A1L3ZR48"/>
<dbReference type="STRING" id="1921510.BSL82_01295"/>
<gene>
    <name evidence="1" type="ORF">BSL82_01295</name>
</gene>
<dbReference type="Proteomes" id="UP000182063">
    <property type="component" value="Chromosome"/>
</dbReference>
<dbReference type="RefSeq" id="WP_072595675.1">
    <property type="nucleotide sequence ID" value="NZ_CP018221.1"/>
</dbReference>
<organism evidence="1 2">
    <name type="scientific">Tardibacter chloracetimidivorans</name>
    <dbReference type="NCBI Taxonomy" id="1921510"/>
    <lineage>
        <taxon>Bacteria</taxon>
        <taxon>Pseudomonadati</taxon>
        <taxon>Pseudomonadota</taxon>
        <taxon>Alphaproteobacteria</taxon>
        <taxon>Sphingomonadales</taxon>
        <taxon>Sphingomonadaceae</taxon>
        <taxon>Tardibacter</taxon>
    </lineage>
</organism>
<evidence type="ECO:0000313" key="2">
    <source>
        <dbReference type="Proteomes" id="UP000182063"/>
    </source>
</evidence>
<name>A0A1L3ZR48_9SPHN</name>
<accession>A0A1L3ZR48</accession>